<dbReference type="Pfam" id="PF06325">
    <property type="entry name" value="PrmA"/>
    <property type="match status" value="1"/>
</dbReference>
<accession>A0A8J7CNC9</accession>
<organism evidence="3 4">
    <name type="scientific">Candidatus Sulfomarinibacter kjeldsenii</name>
    <dbReference type="NCBI Taxonomy" id="2885994"/>
    <lineage>
        <taxon>Bacteria</taxon>
        <taxon>Pseudomonadati</taxon>
        <taxon>Acidobacteriota</taxon>
        <taxon>Thermoanaerobaculia</taxon>
        <taxon>Thermoanaerobaculales</taxon>
        <taxon>Candidatus Sulfomarinibacteraceae</taxon>
        <taxon>Candidatus Sulfomarinibacter</taxon>
    </lineage>
</organism>
<dbReference type="Proteomes" id="UP000598633">
    <property type="component" value="Unassembled WGS sequence"/>
</dbReference>
<dbReference type="PANTHER" id="PTHR43648">
    <property type="entry name" value="ELECTRON TRANSFER FLAVOPROTEIN BETA SUBUNIT LYSINE METHYLTRANSFERASE"/>
    <property type="match status" value="1"/>
</dbReference>
<keyword evidence="3" id="KW-0689">Ribosomal protein</keyword>
<dbReference type="GO" id="GO:0008276">
    <property type="term" value="F:protein methyltransferase activity"/>
    <property type="evidence" value="ECO:0007669"/>
    <property type="project" value="TreeGrafter"/>
</dbReference>
<evidence type="ECO:0000313" key="3">
    <source>
        <dbReference type="EMBL" id="MBD3870498.1"/>
    </source>
</evidence>
<dbReference type="Gene3D" id="3.40.50.150">
    <property type="entry name" value="Vaccinia Virus protein VP39"/>
    <property type="match status" value="1"/>
</dbReference>
<evidence type="ECO:0000256" key="1">
    <source>
        <dbReference type="ARBA" id="ARBA00022603"/>
    </source>
</evidence>
<comment type="caution">
    <text evidence="3">The sequence shown here is derived from an EMBL/GenBank/DDBJ whole genome shotgun (WGS) entry which is preliminary data.</text>
</comment>
<dbReference type="InterPro" id="IPR050078">
    <property type="entry name" value="Ribosomal_L11_MeTrfase_PrmA"/>
</dbReference>
<dbReference type="GO" id="GO:0005840">
    <property type="term" value="C:ribosome"/>
    <property type="evidence" value="ECO:0007669"/>
    <property type="project" value="UniProtKB-KW"/>
</dbReference>
<dbReference type="EMBL" id="JACXWA010000064">
    <property type="protein sequence ID" value="MBD3870498.1"/>
    <property type="molecule type" value="Genomic_DNA"/>
</dbReference>
<proteinExistence type="predicted"/>
<sequence length="286" mass="30377">MVDTYLKIRCIIPSDLEEELPELLGPWGVLGTEIGGHSNGGVIIAVYLSGVDSGDVDGVCCLLTDRGARDIERETLAAADWLAGFRESTRPFEVGGSWWIDPHPDQPTAAPSGRRRLVVEPRMAFGTGSHESTQTILMALEEIEVKDRRVLDVGTGSGILALAAECMGADFVVGLDIDATAVWVAFETAQQQEWRSSVGFVLGPVECIGGGEFDIVMCNMITSSFLPLAPELRKRLSPAGIAVFSGLLASEVCYVSGALMEAGFIISSHSIHGDWASIVALAATAP</sequence>
<evidence type="ECO:0000313" key="4">
    <source>
        <dbReference type="Proteomes" id="UP000598633"/>
    </source>
</evidence>
<gene>
    <name evidence="3" type="ORF">IFJ97_03975</name>
</gene>
<dbReference type="AlphaFoldDB" id="A0A8J7CNC9"/>
<dbReference type="CDD" id="cd02440">
    <property type="entry name" value="AdoMet_MTases"/>
    <property type="match status" value="1"/>
</dbReference>
<reference evidence="3 4" key="1">
    <citation type="submission" date="2020-08" db="EMBL/GenBank/DDBJ databases">
        <title>Acidobacteriota in marine sediments use diverse sulfur dissimilation pathways.</title>
        <authorList>
            <person name="Wasmund K."/>
        </authorList>
    </citation>
    <scope>NUCLEOTIDE SEQUENCE [LARGE SCALE GENOMIC DNA]</scope>
    <source>
        <strain evidence="3">MAG AM3-A</strain>
    </source>
</reference>
<keyword evidence="2" id="KW-0808">Transferase</keyword>
<protein>
    <submittedName>
        <fullName evidence="3">50S ribosomal protein L11 methyltransferase</fullName>
    </submittedName>
</protein>
<keyword evidence="1 3" id="KW-0489">Methyltransferase</keyword>
<dbReference type="GO" id="GO:0032259">
    <property type="term" value="P:methylation"/>
    <property type="evidence" value="ECO:0007669"/>
    <property type="project" value="UniProtKB-KW"/>
</dbReference>
<dbReference type="PANTHER" id="PTHR43648:SF1">
    <property type="entry name" value="ELECTRON TRANSFER FLAVOPROTEIN BETA SUBUNIT LYSINE METHYLTRANSFERASE"/>
    <property type="match status" value="1"/>
</dbReference>
<dbReference type="SUPFAM" id="SSF53335">
    <property type="entry name" value="S-adenosyl-L-methionine-dependent methyltransferases"/>
    <property type="match status" value="1"/>
</dbReference>
<keyword evidence="3" id="KW-0687">Ribonucleoprotein</keyword>
<dbReference type="InterPro" id="IPR029063">
    <property type="entry name" value="SAM-dependent_MTases_sf"/>
</dbReference>
<evidence type="ECO:0000256" key="2">
    <source>
        <dbReference type="ARBA" id="ARBA00022679"/>
    </source>
</evidence>
<name>A0A8J7CNC9_9BACT</name>